<comment type="similarity">
    <text evidence="3">Belongs to the HRG family.</text>
</comment>
<comment type="subcellular location">
    <subcellularLocation>
        <location evidence="2">Endosome membrane</location>
        <topology evidence="2">Multi-pass membrane protein</topology>
    </subcellularLocation>
    <subcellularLocation>
        <location evidence="1">Lysosome membrane</location>
        <topology evidence="1">Multi-pass membrane protein</topology>
    </subcellularLocation>
</comment>
<evidence type="ECO:0000256" key="1">
    <source>
        <dbReference type="ARBA" id="ARBA00004155"/>
    </source>
</evidence>
<comment type="caution">
    <text evidence="10">The sequence shown here is derived from an EMBL/GenBank/DDBJ whole genome shotgun (WGS) entry which is preliminary data.</text>
</comment>
<evidence type="ECO:0000256" key="7">
    <source>
        <dbReference type="ARBA" id="ARBA00022989"/>
    </source>
</evidence>
<organism evidence="10 11">
    <name type="scientific">Ancylostoma ceylanicum</name>
    <dbReference type="NCBI Taxonomy" id="53326"/>
    <lineage>
        <taxon>Eukaryota</taxon>
        <taxon>Metazoa</taxon>
        <taxon>Ecdysozoa</taxon>
        <taxon>Nematoda</taxon>
        <taxon>Chromadorea</taxon>
        <taxon>Rhabditida</taxon>
        <taxon>Rhabditina</taxon>
        <taxon>Rhabditomorpha</taxon>
        <taxon>Strongyloidea</taxon>
        <taxon>Ancylostomatidae</taxon>
        <taxon>Ancylostomatinae</taxon>
        <taxon>Ancylostoma</taxon>
    </lineage>
</organism>
<dbReference type="GO" id="GO:0010008">
    <property type="term" value="C:endosome membrane"/>
    <property type="evidence" value="ECO:0007669"/>
    <property type="project" value="UniProtKB-SubCell"/>
</dbReference>
<evidence type="ECO:0000256" key="4">
    <source>
        <dbReference type="ARBA" id="ARBA00022448"/>
    </source>
</evidence>
<reference evidence="11" key="1">
    <citation type="journal article" date="2015" name="Nat. Genet.">
        <title>The genome and transcriptome of the zoonotic hookworm Ancylostoma ceylanicum identify infection-specific gene families.</title>
        <authorList>
            <person name="Schwarz E.M."/>
            <person name="Hu Y."/>
            <person name="Antoshechkin I."/>
            <person name="Miller M.M."/>
            <person name="Sternberg P.W."/>
            <person name="Aroian R.V."/>
        </authorList>
    </citation>
    <scope>NUCLEOTIDE SEQUENCE</scope>
    <source>
        <strain evidence="11">HY135</strain>
    </source>
</reference>
<proteinExistence type="inferred from homology"/>
<sequence>MTGYQVVRYDSTNNFVDDNEKIPPASQGMCNIKVHIAIAIFGMFAGFSAALCFGLEYYNYTATTMAIFSGVSATVLLYVHLAYMKGWMLEWPPARFTCYIWAGWVICVLSGIGMIGCLVYAGVHHQTLTSEGIKGENFWITSVWFFMLSKWTSLIGIYAKRYQDATTLPLSKTPPVAIVPEKPLEKELQYF</sequence>
<evidence type="ECO:0000256" key="9">
    <source>
        <dbReference type="ARBA" id="ARBA00023228"/>
    </source>
</evidence>
<dbReference type="AlphaFoldDB" id="A0A016TA80"/>
<dbReference type="Pfam" id="PF16954">
    <property type="entry name" value="HRG"/>
    <property type="match status" value="1"/>
</dbReference>
<dbReference type="GO" id="GO:0005765">
    <property type="term" value="C:lysosomal membrane"/>
    <property type="evidence" value="ECO:0007669"/>
    <property type="project" value="UniProtKB-SubCell"/>
</dbReference>
<evidence type="ECO:0000256" key="8">
    <source>
        <dbReference type="ARBA" id="ARBA00023136"/>
    </source>
</evidence>
<dbReference type="OrthoDB" id="5954402at2759"/>
<keyword evidence="7" id="KW-1133">Transmembrane helix</keyword>
<accession>A0A016TA80</accession>
<keyword evidence="5" id="KW-0812">Transmembrane</keyword>
<dbReference type="Proteomes" id="UP000024635">
    <property type="component" value="Unassembled WGS sequence"/>
</dbReference>
<keyword evidence="11" id="KW-1185">Reference proteome</keyword>
<dbReference type="PRINTS" id="PR02095">
    <property type="entry name" value="TRNSPORTRHRG"/>
</dbReference>
<dbReference type="InterPro" id="IPR026218">
    <property type="entry name" value="HRG"/>
</dbReference>
<evidence type="ECO:0000256" key="5">
    <source>
        <dbReference type="ARBA" id="ARBA00022692"/>
    </source>
</evidence>
<dbReference type="GO" id="GO:0015232">
    <property type="term" value="F:heme transmembrane transporter activity"/>
    <property type="evidence" value="ECO:0007669"/>
    <property type="project" value="InterPro"/>
</dbReference>
<evidence type="ECO:0000256" key="2">
    <source>
        <dbReference type="ARBA" id="ARBA00004337"/>
    </source>
</evidence>
<keyword evidence="8" id="KW-0472">Membrane</keyword>
<dbReference type="PANTHER" id="PTHR31525:SF1">
    <property type="entry name" value="HEME TRANSPORTER HRG1"/>
    <property type="match status" value="1"/>
</dbReference>
<evidence type="ECO:0000256" key="3">
    <source>
        <dbReference type="ARBA" id="ARBA00006203"/>
    </source>
</evidence>
<dbReference type="GO" id="GO:0020037">
    <property type="term" value="F:heme binding"/>
    <property type="evidence" value="ECO:0007669"/>
    <property type="project" value="TreeGrafter"/>
</dbReference>
<protein>
    <submittedName>
        <fullName evidence="10">Uncharacterized protein</fullName>
    </submittedName>
</protein>
<dbReference type="PANTHER" id="PTHR31525">
    <property type="entry name" value="HEME TRANSPORTER HRG1"/>
    <property type="match status" value="1"/>
</dbReference>
<evidence type="ECO:0000313" key="11">
    <source>
        <dbReference type="Proteomes" id="UP000024635"/>
    </source>
</evidence>
<gene>
    <name evidence="10" type="primary">Acey_s0122.g1101</name>
    <name evidence="10" type="synonym">Acey-hrg-1</name>
    <name evidence="10" type="ORF">Y032_0122g1101</name>
</gene>
<keyword evidence="6" id="KW-0967">Endosome</keyword>
<evidence type="ECO:0000313" key="10">
    <source>
        <dbReference type="EMBL" id="EYB99531.1"/>
    </source>
</evidence>
<dbReference type="GO" id="GO:0005886">
    <property type="term" value="C:plasma membrane"/>
    <property type="evidence" value="ECO:0007669"/>
    <property type="project" value="TreeGrafter"/>
</dbReference>
<name>A0A016TA80_9BILA</name>
<keyword evidence="4" id="KW-0813">Transport</keyword>
<keyword evidence="9" id="KW-0458">Lysosome</keyword>
<evidence type="ECO:0000256" key="6">
    <source>
        <dbReference type="ARBA" id="ARBA00022753"/>
    </source>
</evidence>
<dbReference type="EMBL" id="JARK01001458">
    <property type="protein sequence ID" value="EYB99531.1"/>
    <property type="molecule type" value="Genomic_DNA"/>
</dbReference>